<dbReference type="RefSeq" id="XP_067924150.1">
    <property type="nucleotide sequence ID" value="XM_068063876.1"/>
</dbReference>
<dbReference type="Proteomes" id="UP000221165">
    <property type="component" value="Unassembled WGS sequence"/>
</dbReference>
<evidence type="ECO:0000313" key="3">
    <source>
        <dbReference type="Proteomes" id="UP000221165"/>
    </source>
</evidence>
<dbReference type="Pfam" id="PF04092">
    <property type="entry name" value="SAG"/>
    <property type="match status" value="1"/>
</dbReference>
<feature type="domain" description="SRS" evidence="1">
    <location>
        <begin position="47"/>
        <end position="151"/>
    </location>
</feature>
<keyword evidence="3" id="KW-1185">Reference proteome</keyword>
<dbReference type="AlphaFoldDB" id="A0A2C6L4I6"/>
<comment type="caution">
    <text evidence="2">The sequence shown here is derived from an EMBL/GenBank/DDBJ whole genome shotgun (WGS) entry which is preliminary data.</text>
</comment>
<dbReference type="VEuPathDB" id="ToxoDB:CSUI_003681"/>
<proteinExistence type="predicted"/>
<name>A0A2C6L4I6_9APIC</name>
<organism evidence="2 3">
    <name type="scientific">Cystoisospora suis</name>
    <dbReference type="NCBI Taxonomy" id="483139"/>
    <lineage>
        <taxon>Eukaryota</taxon>
        <taxon>Sar</taxon>
        <taxon>Alveolata</taxon>
        <taxon>Apicomplexa</taxon>
        <taxon>Conoidasida</taxon>
        <taxon>Coccidia</taxon>
        <taxon>Eucoccidiorida</taxon>
        <taxon>Eimeriorina</taxon>
        <taxon>Sarcocystidae</taxon>
        <taxon>Cystoisospora</taxon>
    </lineage>
</organism>
<sequence>MAAELALRLAVTAYLSYFQWSRFCNAQTYPPENIAKVNCTDSLLHEVSLKQNQTFTLLCPHDVWDPVPPDHWDKVCVGKGATCSADTAVSYVGLFPLTKDWKWVDPSGANQSSRKWRTPEESKWLNAWPTVFSVGCKNKKESSLCVVDVTVKQGSAQALAAGILGAALAVSGILSAV</sequence>
<dbReference type="GO" id="GO:0016020">
    <property type="term" value="C:membrane"/>
    <property type="evidence" value="ECO:0007669"/>
    <property type="project" value="InterPro"/>
</dbReference>
<protein>
    <submittedName>
        <fullName evidence="2">Surface antigen 2</fullName>
    </submittedName>
</protein>
<dbReference type="InterPro" id="IPR036755">
    <property type="entry name" value="SRS_dom_sf"/>
</dbReference>
<dbReference type="InterPro" id="IPR007226">
    <property type="entry name" value="SRS_dom"/>
</dbReference>
<gene>
    <name evidence="2" type="ORF">CSUI_003681</name>
</gene>
<dbReference type="Gene3D" id="2.60.40.1320">
    <property type="entry name" value="SRS domain"/>
    <property type="match status" value="1"/>
</dbReference>
<dbReference type="EMBL" id="MIGC01001660">
    <property type="protein sequence ID" value="PHJ22473.1"/>
    <property type="molecule type" value="Genomic_DNA"/>
</dbReference>
<accession>A0A2C6L4I6</accession>
<dbReference type="SUPFAM" id="SSF74877">
    <property type="entry name" value="Major surface antigen p30, SAG1"/>
    <property type="match status" value="1"/>
</dbReference>
<evidence type="ECO:0000259" key="1">
    <source>
        <dbReference type="Pfam" id="PF04092"/>
    </source>
</evidence>
<evidence type="ECO:0000313" key="2">
    <source>
        <dbReference type="EMBL" id="PHJ22473.1"/>
    </source>
</evidence>
<dbReference type="GeneID" id="94427087"/>
<reference evidence="2 3" key="1">
    <citation type="journal article" date="2017" name="Int. J. Parasitol.">
        <title>The genome of the protozoan parasite Cystoisospora suis and a reverse vaccinology approach to identify vaccine candidates.</title>
        <authorList>
            <person name="Palmieri N."/>
            <person name="Shrestha A."/>
            <person name="Ruttkowski B."/>
            <person name="Beck T."/>
            <person name="Vogl C."/>
            <person name="Tomley F."/>
            <person name="Blake D.P."/>
            <person name="Joachim A."/>
        </authorList>
    </citation>
    <scope>NUCLEOTIDE SEQUENCE [LARGE SCALE GENOMIC DNA]</scope>
    <source>
        <strain evidence="2 3">Wien I</strain>
    </source>
</reference>